<keyword evidence="5" id="KW-1185">Reference proteome</keyword>
<keyword evidence="2 4" id="KW-0012">Acyltransferase</keyword>
<dbReference type="GO" id="GO:0016746">
    <property type="term" value="F:acyltransferase activity"/>
    <property type="evidence" value="ECO:0007669"/>
    <property type="project" value="UniProtKB-KW"/>
</dbReference>
<dbReference type="SUPFAM" id="SSF55729">
    <property type="entry name" value="Acyl-CoA N-acyltransferases (Nat)"/>
    <property type="match status" value="1"/>
</dbReference>
<keyword evidence="1 4" id="KW-0808">Transferase</keyword>
<comment type="caution">
    <text evidence="4">The sequence shown here is derived from an EMBL/GenBank/DDBJ whole genome shotgun (WGS) entry which is preliminary data.</text>
</comment>
<dbReference type="InterPro" id="IPR050832">
    <property type="entry name" value="Bact_Acetyltransf"/>
</dbReference>
<name>A0ABV8CIE1_9GAMM</name>
<evidence type="ECO:0000259" key="3">
    <source>
        <dbReference type="PROSITE" id="PS51186"/>
    </source>
</evidence>
<reference evidence="5" key="1">
    <citation type="journal article" date="2019" name="Int. J. Syst. Evol. Microbiol.">
        <title>The Global Catalogue of Microorganisms (GCM) 10K type strain sequencing project: providing services to taxonomists for standard genome sequencing and annotation.</title>
        <authorList>
            <consortium name="The Broad Institute Genomics Platform"/>
            <consortium name="The Broad Institute Genome Sequencing Center for Infectious Disease"/>
            <person name="Wu L."/>
            <person name="Ma J."/>
        </authorList>
    </citation>
    <scope>NUCLEOTIDE SEQUENCE [LARGE SCALE GENOMIC DNA]</scope>
    <source>
        <strain evidence="5">CCUG 54939</strain>
    </source>
</reference>
<proteinExistence type="predicted"/>
<evidence type="ECO:0000256" key="2">
    <source>
        <dbReference type="ARBA" id="ARBA00023315"/>
    </source>
</evidence>
<accession>A0ABV8CIE1</accession>
<dbReference type="Gene3D" id="3.40.630.30">
    <property type="match status" value="1"/>
</dbReference>
<organism evidence="4 5">
    <name type="scientific">Pseudaeromonas sharmana</name>
    <dbReference type="NCBI Taxonomy" id="328412"/>
    <lineage>
        <taxon>Bacteria</taxon>
        <taxon>Pseudomonadati</taxon>
        <taxon>Pseudomonadota</taxon>
        <taxon>Gammaproteobacteria</taxon>
        <taxon>Aeromonadales</taxon>
        <taxon>Aeromonadaceae</taxon>
        <taxon>Pseudaeromonas</taxon>
    </lineage>
</organism>
<evidence type="ECO:0000256" key="1">
    <source>
        <dbReference type="ARBA" id="ARBA00022679"/>
    </source>
</evidence>
<dbReference type="EC" id="2.3.-.-" evidence="4"/>
<feature type="domain" description="N-acetyltransferase" evidence="3">
    <location>
        <begin position="4"/>
        <end position="153"/>
    </location>
</feature>
<dbReference type="Proteomes" id="UP001595692">
    <property type="component" value="Unassembled WGS sequence"/>
</dbReference>
<dbReference type="PROSITE" id="PS51186">
    <property type="entry name" value="GNAT"/>
    <property type="match status" value="1"/>
</dbReference>
<evidence type="ECO:0000313" key="5">
    <source>
        <dbReference type="Proteomes" id="UP001595692"/>
    </source>
</evidence>
<dbReference type="EMBL" id="JBHSAF010000001">
    <property type="protein sequence ID" value="MFC3912001.1"/>
    <property type="molecule type" value="Genomic_DNA"/>
</dbReference>
<dbReference type="PANTHER" id="PTHR43877">
    <property type="entry name" value="AMINOALKYLPHOSPHONATE N-ACETYLTRANSFERASE-RELATED-RELATED"/>
    <property type="match status" value="1"/>
</dbReference>
<sequence>MSEILIRQATMTDVAPVCDLMAQLGYPVAEALLARRLAQLLDHPDAAHWVALQGPRLVGVISVHFIPQLPLAGDFARISYLCIDACAQGLGIGRQLLQQVEQAASGRGCDRIELHCHTRRSGAHAFYEQCGFADEPRYFCKRLPPATRAEEPR</sequence>
<dbReference type="CDD" id="cd04301">
    <property type="entry name" value="NAT_SF"/>
    <property type="match status" value="1"/>
</dbReference>
<protein>
    <submittedName>
        <fullName evidence="4">GNAT family N-acetyltransferase</fullName>
        <ecNumber evidence="4">2.3.-.-</ecNumber>
    </submittedName>
</protein>
<dbReference type="RefSeq" id="WP_377149914.1">
    <property type="nucleotide sequence ID" value="NZ_JBHSAF010000001.1"/>
</dbReference>
<dbReference type="PANTHER" id="PTHR43877:SF2">
    <property type="entry name" value="AMINOALKYLPHOSPHONATE N-ACETYLTRANSFERASE-RELATED"/>
    <property type="match status" value="1"/>
</dbReference>
<evidence type="ECO:0000313" key="4">
    <source>
        <dbReference type="EMBL" id="MFC3912001.1"/>
    </source>
</evidence>
<dbReference type="InterPro" id="IPR000182">
    <property type="entry name" value="GNAT_dom"/>
</dbReference>
<gene>
    <name evidence="4" type="ORF">ACFOSS_00775</name>
</gene>
<dbReference type="Pfam" id="PF00583">
    <property type="entry name" value="Acetyltransf_1"/>
    <property type="match status" value="1"/>
</dbReference>
<dbReference type="InterPro" id="IPR016181">
    <property type="entry name" value="Acyl_CoA_acyltransferase"/>
</dbReference>